<evidence type="ECO:0000256" key="3">
    <source>
        <dbReference type="ARBA" id="ARBA00022729"/>
    </source>
</evidence>
<comment type="subcellular location">
    <subcellularLocation>
        <location evidence="1">Endoplasmic reticulum lumen</location>
    </subcellularLocation>
</comment>
<dbReference type="EMBL" id="JAKZEL010000001">
    <property type="protein sequence ID" value="KAI4548230.1"/>
    <property type="molecule type" value="Genomic_DNA"/>
</dbReference>
<evidence type="ECO:0000256" key="4">
    <source>
        <dbReference type="ARBA" id="ARBA00022737"/>
    </source>
</evidence>
<dbReference type="PROSITE" id="PS01255">
    <property type="entry name" value="FETUIN_2"/>
    <property type="match status" value="2"/>
</dbReference>
<proteinExistence type="predicted"/>
<dbReference type="GO" id="GO:0006457">
    <property type="term" value="P:protein folding"/>
    <property type="evidence" value="ECO:0007669"/>
    <property type="project" value="InterPro"/>
</dbReference>
<keyword evidence="4" id="KW-0677">Repeat</keyword>
<dbReference type="FunFam" id="1.10.287.110:FF:000040">
    <property type="entry name" value="dnaJ homolog subfamily B member 11"/>
    <property type="match status" value="1"/>
</dbReference>
<evidence type="ECO:0000313" key="17">
    <source>
        <dbReference type="EMBL" id="KAI4548230.1"/>
    </source>
</evidence>
<dbReference type="InterPro" id="IPR025760">
    <property type="entry name" value="Cystatin_Fetuin_A"/>
</dbReference>
<dbReference type="CDD" id="cd10747">
    <property type="entry name" value="DnaJ_C"/>
    <property type="match status" value="1"/>
</dbReference>
<dbReference type="PROSITE" id="PS00636">
    <property type="entry name" value="DNAJ_1"/>
    <property type="match status" value="1"/>
</dbReference>
<dbReference type="AlphaFoldDB" id="A0AAD4YEP3"/>
<dbReference type="PROSITE" id="PS51529">
    <property type="entry name" value="CYSTATIN_FETUIN_A"/>
    <property type="match status" value="2"/>
</dbReference>
<dbReference type="InterPro" id="IPR025764">
    <property type="entry name" value="Cystatin_Fetuin_B"/>
</dbReference>
<dbReference type="InterPro" id="IPR001363">
    <property type="entry name" value="Prot_inh_fetuin_CS"/>
</dbReference>
<evidence type="ECO:0000256" key="1">
    <source>
        <dbReference type="ARBA" id="ARBA00004319"/>
    </source>
</evidence>
<dbReference type="FunFam" id="2.60.260.20:FF:000013">
    <property type="entry name" value="DnaJ subfamily B member 11"/>
    <property type="match status" value="1"/>
</dbReference>
<dbReference type="PANTHER" id="PTHR44298">
    <property type="entry name" value="DNAJ HOMOLOG SUBFAMILY B MEMBER 11"/>
    <property type="match status" value="1"/>
</dbReference>
<dbReference type="SUPFAM" id="SSF46565">
    <property type="entry name" value="Chaperone J-domain"/>
    <property type="match status" value="1"/>
</dbReference>
<evidence type="ECO:0000256" key="7">
    <source>
        <dbReference type="ARBA" id="ARBA00039611"/>
    </source>
</evidence>
<keyword evidence="5" id="KW-0325">Glycoprotein</keyword>
<evidence type="ECO:0000256" key="12">
    <source>
        <dbReference type="SAM" id="MobiDB-lite"/>
    </source>
</evidence>
<dbReference type="PROSITE" id="PS50076">
    <property type="entry name" value="DNAJ_2"/>
    <property type="match status" value="1"/>
</dbReference>
<feature type="chain" id="PRO_5042037114" description="Alpha-2-HS-glycoprotein" evidence="13">
    <location>
        <begin position="23"/>
        <end position="971"/>
    </location>
</feature>
<dbReference type="CDD" id="cd06257">
    <property type="entry name" value="DnaJ"/>
    <property type="match status" value="1"/>
</dbReference>
<dbReference type="SUPFAM" id="SSF54403">
    <property type="entry name" value="Cystatin/monellin"/>
    <property type="match status" value="4"/>
</dbReference>
<feature type="domain" description="J" evidence="14">
    <location>
        <begin position="25"/>
        <end position="90"/>
    </location>
</feature>
<feature type="domain" description="Cystatin fetuin-A-type" evidence="15">
    <location>
        <begin position="491"/>
        <end position="538"/>
    </location>
</feature>
<dbReference type="Gene3D" id="2.60.260.20">
    <property type="entry name" value="Urease metallochaperone UreE, N-terminal domain"/>
    <property type="match status" value="2"/>
</dbReference>
<evidence type="ECO:0000259" key="15">
    <source>
        <dbReference type="PROSITE" id="PS51529"/>
    </source>
</evidence>
<feature type="domain" description="Cystatin fetuin-B-type" evidence="16">
    <location>
        <begin position="627"/>
        <end position="741"/>
    </location>
</feature>
<evidence type="ECO:0000256" key="6">
    <source>
        <dbReference type="ARBA" id="ARBA00032001"/>
    </source>
</evidence>
<dbReference type="SUPFAM" id="SSF49493">
    <property type="entry name" value="HSP40/DnaJ peptide-binding domain"/>
    <property type="match status" value="2"/>
</dbReference>
<feature type="region of interest" description="Disordered" evidence="12">
    <location>
        <begin position="949"/>
        <end position="971"/>
    </location>
</feature>
<evidence type="ECO:0000256" key="11">
    <source>
        <dbReference type="ARBA" id="ARBA00046194"/>
    </source>
</evidence>
<dbReference type="Pfam" id="PF00226">
    <property type="entry name" value="DnaJ"/>
    <property type="match status" value="1"/>
</dbReference>
<dbReference type="Proteomes" id="UP001214576">
    <property type="component" value="Unassembled WGS sequence"/>
</dbReference>
<evidence type="ECO:0000259" key="16">
    <source>
        <dbReference type="PROSITE" id="PS51530"/>
    </source>
</evidence>
<dbReference type="InterPro" id="IPR002939">
    <property type="entry name" value="DnaJ_C"/>
</dbReference>
<feature type="compositionally biased region" description="Polar residues" evidence="12">
    <location>
        <begin position="871"/>
        <end position="882"/>
    </location>
</feature>
<dbReference type="PROSITE" id="PS01254">
    <property type="entry name" value="FETUIN_1"/>
    <property type="match status" value="1"/>
</dbReference>
<dbReference type="InterPro" id="IPR001623">
    <property type="entry name" value="DnaJ_domain"/>
</dbReference>
<comment type="caution">
    <text evidence="17">The sequence shown here is derived from an EMBL/GenBank/DDBJ whole genome shotgun (WGS) entry which is preliminary data.</text>
</comment>
<reference evidence="17" key="1">
    <citation type="submission" date="2022-03" db="EMBL/GenBank/DDBJ databases">
        <title>Genomic analyses of argali, domestic sheep and their hybrids provide insights into chromosomal evolution, heterosis and genetic basis of agronomic traits.</title>
        <authorList>
            <person name="Li M."/>
        </authorList>
    </citation>
    <scope>NUCLEOTIDE SEQUENCE</scope>
    <source>
        <strain evidence="17">CAU-MHL-2022a</strain>
        <tissue evidence="17">Skin</tissue>
    </source>
</reference>
<dbReference type="PANTHER" id="PTHR44298:SF1">
    <property type="entry name" value="DNAJ HOMOLOG SUBFAMILY B MEMBER 11"/>
    <property type="match status" value="1"/>
</dbReference>
<keyword evidence="18" id="KW-1185">Reference proteome</keyword>
<evidence type="ECO:0000256" key="2">
    <source>
        <dbReference type="ARBA" id="ARBA00019375"/>
    </source>
</evidence>
<dbReference type="FunFam" id="3.10.450.10:FF:000009">
    <property type="entry name" value="Alpha-2-HS-glycoprotein 2"/>
    <property type="match status" value="1"/>
</dbReference>
<dbReference type="GO" id="GO:0005615">
    <property type="term" value="C:extracellular space"/>
    <property type="evidence" value="ECO:0007669"/>
    <property type="project" value="InterPro"/>
</dbReference>
<dbReference type="Pfam" id="PF01556">
    <property type="entry name" value="DnaJ_C"/>
    <property type="match status" value="1"/>
</dbReference>
<evidence type="ECO:0000256" key="5">
    <source>
        <dbReference type="ARBA" id="ARBA00023180"/>
    </source>
</evidence>
<evidence type="ECO:0000256" key="8">
    <source>
        <dbReference type="ARBA" id="ARBA00041532"/>
    </source>
</evidence>
<dbReference type="GO" id="GO:0051787">
    <property type="term" value="F:misfolded protein binding"/>
    <property type="evidence" value="ECO:0007669"/>
    <property type="project" value="TreeGrafter"/>
</dbReference>
<evidence type="ECO:0000256" key="13">
    <source>
        <dbReference type="SAM" id="SignalP"/>
    </source>
</evidence>
<dbReference type="CDD" id="cd00042">
    <property type="entry name" value="CY"/>
    <property type="match status" value="2"/>
</dbReference>
<dbReference type="SMART" id="SM00043">
    <property type="entry name" value="CY"/>
    <property type="match status" value="4"/>
</dbReference>
<dbReference type="GO" id="GO:0051082">
    <property type="term" value="F:unfolded protein binding"/>
    <property type="evidence" value="ECO:0007669"/>
    <property type="project" value="InterPro"/>
</dbReference>
<gene>
    <name evidence="17" type="ORF">MG293_000560</name>
</gene>
<protein>
    <recommendedName>
        <fullName evidence="2">Alpha-2-HS-glycoprotein</fullName>
    </recommendedName>
    <alternativeName>
        <fullName evidence="7">DnaJ homolog subfamily B member 11</fullName>
    </alternativeName>
    <alternativeName>
        <fullName evidence="9">ER-associated DNAJ</fullName>
    </alternativeName>
    <alternativeName>
        <fullName evidence="10">ER-associated Hsp40 co-chaperone</fullName>
    </alternativeName>
    <alternativeName>
        <fullName evidence="8">Endoplasmic reticulum DNA J domain-containing protein 3</fullName>
    </alternativeName>
    <alternativeName>
        <fullName evidence="6">Fetuin-A</fullName>
    </alternativeName>
</protein>
<evidence type="ECO:0000259" key="14">
    <source>
        <dbReference type="PROSITE" id="PS50076"/>
    </source>
</evidence>
<feature type="region of interest" description="Disordered" evidence="12">
    <location>
        <begin position="837"/>
        <end position="885"/>
    </location>
</feature>
<keyword evidence="3 13" id="KW-0732">Signal</keyword>
<evidence type="ECO:0000313" key="18">
    <source>
        <dbReference type="Proteomes" id="UP001214576"/>
    </source>
</evidence>
<feature type="signal peptide" evidence="13">
    <location>
        <begin position="1"/>
        <end position="22"/>
    </location>
</feature>
<organism evidence="17 18">
    <name type="scientific">Ovis ammon polii</name>
    <dbReference type="NCBI Taxonomy" id="230172"/>
    <lineage>
        <taxon>Eukaryota</taxon>
        <taxon>Metazoa</taxon>
        <taxon>Chordata</taxon>
        <taxon>Craniata</taxon>
        <taxon>Vertebrata</taxon>
        <taxon>Euteleostomi</taxon>
        <taxon>Mammalia</taxon>
        <taxon>Eutheria</taxon>
        <taxon>Laurasiatheria</taxon>
        <taxon>Artiodactyla</taxon>
        <taxon>Ruminantia</taxon>
        <taxon>Pecora</taxon>
        <taxon>Bovidae</taxon>
        <taxon>Caprinae</taxon>
        <taxon>Ovis</taxon>
    </lineage>
</organism>
<dbReference type="InterPro" id="IPR000010">
    <property type="entry name" value="Cystatin_dom"/>
</dbReference>
<dbReference type="InterPro" id="IPR051736">
    <property type="entry name" value="DnaJ-B11-like"/>
</dbReference>
<dbReference type="Pfam" id="PF00031">
    <property type="entry name" value="Cystatin"/>
    <property type="match status" value="2"/>
</dbReference>
<dbReference type="InterPro" id="IPR018253">
    <property type="entry name" value="DnaJ_domain_CS"/>
</dbReference>
<dbReference type="GO" id="GO:0005788">
    <property type="term" value="C:endoplasmic reticulum lumen"/>
    <property type="evidence" value="ECO:0007669"/>
    <property type="project" value="UniProtKB-SubCell"/>
</dbReference>
<accession>A0AAD4YEP3</accession>
<comment type="function">
    <text evidence="11">As a co-chaperone for HSPA5 it is required for proper folding, trafficking or degradation of proteins. Binds directly to both unfolded proteins that are substrates for ERAD and nascent unfolded peptide chains, but dissociates from the HSPA5-unfolded protein complex before folding is completed. May help recruiting HSPA5 and other chaperones to the substrate. Stimulates HSPA5 ATPase activity. It is necessary for maturation and correct trafficking of PKD1.</text>
</comment>
<dbReference type="PROSITE" id="PS51530">
    <property type="entry name" value="CYSTATIN_FETUIN_B"/>
    <property type="match status" value="1"/>
</dbReference>
<dbReference type="SMART" id="SM00271">
    <property type="entry name" value="DnaJ"/>
    <property type="match status" value="1"/>
</dbReference>
<dbReference type="GO" id="GO:0004869">
    <property type="term" value="F:cysteine-type endopeptidase inhibitor activity"/>
    <property type="evidence" value="ECO:0007669"/>
    <property type="project" value="InterPro"/>
</dbReference>
<sequence>MAPQNLGTFCLLLLYLIGTVIAGRDFYKILGVPRSASIKDIKKAYRKLALQLHPDRNPDDPRAQEKFQDLGAAYEVLSDSEKRKQYDTYGEEGLKDGHQSSHGDIFSHFFGDFGFMFGGTPRQQDRNIPRGSDIIVDLEVTLEEVYAGNFVEVVRNKPVARQAPGKRKCNCRQEMRTTQLGPGRFQMTQEVVCDECPNVKLVNEERTLEVEIEPGVRDGMEYPFIGEGEPHVDGEPGDLRFRIKVVKHSIFERRGDDLYTNVTISLVESLVGFDMDITHLDGHKVHISRDKITRPGAKLWKKGEGLPNFDNNNIKGSLIITFDVDFPKEQLSEEAREGSYPSSYPRSLNSPSSLQIIGTFATSVGLVLPPEEGYKEPACDDPDTEQAALAAVDYINKHLPRGYKHTLNQIDSVKVWPRRPTGEVYDIEIDTLETTCHVLDPTPLANCSVRQQTEHAVEGDCDIHVLKQDGQFSVLFTKCDSSPDSAEDVRKLCPDCPLLAPLNNSQVVHAAEVALATFNAQNNGSYFQLVEISRAQFVQYGFCKGSVIQKALGGEDVTVTCTLFQTQDRLEDCDYKAAQVGLKILQTASFLQLRTLTPSHHRMSVLLLLVLCTLAMGCGAASPPQPAARPSPLLSLDCNSSYVLDIANDILQDINRDRKDGYVLSLNRVSDAREHRQEAGLGSLFYFTLDVLETGCHVLSRTSWKNCGVRIFHESNILSLLPLCYNSPPVPIKWVCVCVCGFSRVRLSNPMDYNLPGSSVHGIFQTRILERVTISSSPYQGYMETATESLAKYNSRSPSKQYSVVKITKTFSQWVFGPAYFVEYLIKESPCTKSQGSSCALESPDSVAPTPRGENAAVNQRPANPSKAEEPQQQNTASTNSPAKAVLKGSVQYLPDWDKKSEGSQEKDPVETFPVQLDLTTNPQGEPLDVSFLFLEPMEVKLVVLPFPSKEKRSAECPGPAQKDNPLILPP</sequence>
<dbReference type="InterPro" id="IPR046350">
    <property type="entry name" value="Cystatin_sf"/>
</dbReference>
<dbReference type="InterPro" id="IPR008971">
    <property type="entry name" value="HSP40/DnaJ_pept-bd"/>
</dbReference>
<dbReference type="Gene3D" id="3.10.450.10">
    <property type="match status" value="3"/>
</dbReference>
<evidence type="ECO:0000256" key="10">
    <source>
        <dbReference type="ARBA" id="ARBA00042329"/>
    </source>
</evidence>
<dbReference type="PRINTS" id="PR00625">
    <property type="entry name" value="JDOMAIN"/>
</dbReference>
<dbReference type="Gene3D" id="1.10.287.110">
    <property type="entry name" value="DnaJ domain"/>
    <property type="match status" value="1"/>
</dbReference>
<evidence type="ECO:0000256" key="9">
    <source>
        <dbReference type="ARBA" id="ARBA00041948"/>
    </source>
</evidence>
<dbReference type="InterPro" id="IPR036869">
    <property type="entry name" value="J_dom_sf"/>
</dbReference>
<name>A0AAD4YEP3_OVIAM</name>
<feature type="domain" description="Cystatin fetuin-A-type" evidence="15">
    <location>
        <begin position="374"/>
        <end position="480"/>
    </location>
</feature>